<evidence type="ECO:0000313" key="7">
    <source>
        <dbReference type="Proteomes" id="UP000245771"/>
    </source>
</evidence>
<feature type="compositionally biased region" description="Polar residues" evidence="4">
    <location>
        <begin position="808"/>
        <end position="835"/>
    </location>
</feature>
<dbReference type="Pfam" id="PF00702">
    <property type="entry name" value="Hydrolase"/>
    <property type="match status" value="1"/>
</dbReference>
<feature type="region of interest" description="Disordered" evidence="4">
    <location>
        <begin position="1"/>
        <end position="75"/>
    </location>
</feature>
<feature type="region of interest" description="Disordered" evidence="4">
    <location>
        <begin position="687"/>
        <end position="711"/>
    </location>
</feature>
<dbReference type="GO" id="GO:0008252">
    <property type="term" value="F:nucleotidase activity"/>
    <property type="evidence" value="ECO:0007669"/>
    <property type="project" value="TreeGrafter"/>
</dbReference>
<dbReference type="SFLD" id="SFLDG01129">
    <property type="entry name" value="C1.5:_HAD__Beta-PGM__Phosphata"/>
    <property type="match status" value="1"/>
</dbReference>
<dbReference type="Pfam" id="PF12937">
    <property type="entry name" value="F-box-like"/>
    <property type="match status" value="1"/>
</dbReference>
<dbReference type="InterPro" id="IPR001810">
    <property type="entry name" value="F-box_dom"/>
</dbReference>
<feature type="repeat" description="WD" evidence="3">
    <location>
        <begin position="549"/>
        <end position="588"/>
    </location>
</feature>
<dbReference type="PROSITE" id="PS50082">
    <property type="entry name" value="WD_REPEATS_2"/>
    <property type="match status" value="2"/>
</dbReference>
<organism evidence="6 7">
    <name type="scientific">Meira miltonrushii</name>
    <dbReference type="NCBI Taxonomy" id="1280837"/>
    <lineage>
        <taxon>Eukaryota</taxon>
        <taxon>Fungi</taxon>
        <taxon>Dikarya</taxon>
        <taxon>Basidiomycota</taxon>
        <taxon>Ustilaginomycotina</taxon>
        <taxon>Exobasidiomycetes</taxon>
        <taxon>Exobasidiales</taxon>
        <taxon>Brachybasidiaceae</taxon>
        <taxon>Meira</taxon>
    </lineage>
</organism>
<dbReference type="GO" id="GO:0006206">
    <property type="term" value="P:pyrimidine nucleobase metabolic process"/>
    <property type="evidence" value="ECO:0007669"/>
    <property type="project" value="TreeGrafter"/>
</dbReference>
<feature type="compositionally biased region" description="Low complexity" evidence="4">
    <location>
        <begin position="23"/>
        <end position="34"/>
    </location>
</feature>
<feature type="compositionally biased region" description="Basic and acidic residues" evidence="4">
    <location>
        <begin position="60"/>
        <end position="73"/>
    </location>
</feature>
<dbReference type="EMBL" id="KZ819603">
    <property type="protein sequence ID" value="PWN36181.1"/>
    <property type="molecule type" value="Genomic_DNA"/>
</dbReference>
<dbReference type="GeneID" id="37020717"/>
<dbReference type="STRING" id="1280837.A0A316VJH9"/>
<dbReference type="PANTHER" id="PTHR47438">
    <property type="entry name" value="PHOSPHATE METABOLISM PROTEIN 8-RELATED"/>
    <property type="match status" value="1"/>
</dbReference>
<dbReference type="InterPro" id="IPR015943">
    <property type="entry name" value="WD40/YVTN_repeat-like_dom_sf"/>
</dbReference>
<dbReference type="Proteomes" id="UP000245771">
    <property type="component" value="Unassembled WGS sequence"/>
</dbReference>
<feature type="compositionally biased region" description="Polar residues" evidence="4">
    <location>
        <begin position="737"/>
        <end position="769"/>
    </location>
</feature>
<dbReference type="Gene3D" id="1.20.1280.50">
    <property type="match status" value="1"/>
</dbReference>
<gene>
    <name evidence="6" type="ORF">FA14DRAFT_161015</name>
</gene>
<keyword evidence="1 3" id="KW-0853">WD repeat</keyword>
<dbReference type="AlphaFoldDB" id="A0A316VJH9"/>
<keyword evidence="7" id="KW-1185">Reference proteome</keyword>
<reference evidence="6 7" key="1">
    <citation type="journal article" date="2018" name="Mol. Biol. Evol.">
        <title>Broad Genomic Sampling Reveals a Smut Pathogenic Ancestry of the Fungal Clade Ustilaginomycotina.</title>
        <authorList>
            <person name="Kijpornyongpan T."/>
            <person name="Mondo S.J."/>
            <person name="Barry K."/>
            <person name="Sandor L."/>
            <person name="Lee J."/>
            <person name="Lipzen A."/>
            <person name="Pangilinan J."/>
            <person name="LaButti K."/>
            <person name="Hainaut M."/>
            <person name="Henrissat B."/>
            <person name="Grigoriev I.V."/>
            <person name="Spatafora J.W."/>
            <person name="Aime M.C."/>
        </authorList>
    </citation>
    <scope>NUCLEOTIDE SEQUENCE [LARGE SCALE GENOMIC DNA]</scope>
    <source>
        <strain evidence="6 7">MCA 3882</strain>
    </source>
</reference>
<dbReference type="InterPro" id="IPR001680">
    <property type="entry name" value="WD40_rpt"/>
</dbReference>
<dbReference type="InParanoid" id="A0A316VJH9"/>
<evidence type="ECO:0000313" key="6">
    <source>
        <dbReference type="EMBL" id="PWN36181.1"/>
    </source>
</evidence>
<dbReference type="InterPro" id="IPR010237">
    <property type="entry name" value="Pyr-5-nucltdase"/>
</dbReference>
<feature type="region of interest" description="Disordered" evidence="4">
    <location>
        <begin position="727"/>
        <end position="835"/>
    </location>
</feature>
<dbReference type="NCBIfam" id="TIGR01509">
    <property type="entry name" value="HAD-SF-IA-v3"/>
    <property type="match status" value="1"/>
</dbReference>
<proteinExistence type="predicted"/>
<dbReference type="InterPro" id="IPR023214">
    <property type="entry name" value="HAD_sf"/>
</dbReference>
<dbReference type="PROSITE" id="PS00678">
    <property type="entry name" value="WD_REPEATS_1"/>
    <property type="match status" value="1"/>
</dbReference>
<dbReference type="Gene3D" id="2.130.10.10">
    <property type="entry name" value="YVTN repeat-like/Quinoprotein amine dehydrogenase"/>
    <property type="match status" value="1"/>
</dbReference>
<dbReference type="RefSeq" id="XP_025356483.1">
    <property type="nucleotide sequence ID" value="XM_025498936.1"/>
</dbReference>
<dbReference type="GO" id="GO:0009166">
    <property type="term" value="P:nucleotide catabolic process"/>
    <property type="evidence" value="ECO:0007669"/>
    <property type="project" value="TreeGrafter"/>
</dbReference>
<dbReference type="InterPro" id="IPR019775">
    <property type="entry name" value="WD40_repeat_CS"/>
</dbReference>
<dbReference type="InterPro" id="IPR052791">
    <property type="entry name" value="SSM1_domain"/>
</dbReference>
<evidence type="ECO:0000256" key="4">
    <source>
        <dbReference type="SAM" id="MobiDB-lite"/>
    </source>
</evidence>
<evidence type="ECO:0000256" key="3">
    <source>
        <dbReference type="PROSITE-ProRule" id="PRU00221"/>
    </source>
</evidence>
<dbReference type="OrthoDB" id="1065058at2759"/>
<dbReference type="SUPFAM" id="SSF56784">
    <property type="entry name" value="HAD-like"/>
    <property type="match status" value="1"/>
</dbReference>
<dbReference type="InterPro" id="IPR036412">
    <property type="entry name" value="HAD-like_sf"/>
</dbReference>
<dbReference type="SMART" id="SM00256">
    <property type="entry name" value="FBOX"/>
    <property type="match status" value="1"/>
</dbReference>
<feature type="repeat" description="WD" evidence="3">
    <location>
        <begin position="467"/>
        <end position="507"/>
    </location>
</feature>
<dbReference type="SUPFAM" id="SSF81383">
    <property type="entry name" value="F-box domain"/>
    <property type="match status" value="1"/>
</dbReference>
<dbReference type="Pfam" id="PF00400">
    <property type="entry name" value="WD40"/>
    <property type="match status" value="2"/>
</dbReference>
<dbReference type="SUPFAM" id="SSF50978">
    <property type="entry name" value="WD40 repeat-like"/>
    <property type="match status" value="1"/>
</dbReference>
<dbReference type="CDD" id="cd09917">
    <property type="entry name" value="F-box_SF"/>
    <property type="match status" value="1"/>
</dbReference>
<evidence type="ECO:0000259" key="5">
    <source>
        <dbReference type="PROSITE" id="PS50181"/>
    </source>
</evidence>
<evidence type="ECO:0000256" key="1">
    <source>
        <dbReference type="ARBA" id="ARBA00022574"/>
    </source>
</evidence>
<dbReference type="Gene3D" id="3.40.50.1000">
    <property type="entry name" value="HAD superfamily/HAD-like"/>
    <property type="match status" value="1"/>
</dbReference>
<sequence length="1066" mass="117511">MSKAASTVSKKVDRNGIKAGETSSLHARSSSISSQARGRIDDATGQKSRSSPMKGSDVFETPKDSLAGKDKECWNPNAHASSSTLRVGVHPLKEGALEIGDDGRAIVWLDIDNTLYKKSTRIAELMTKRIKAYFRGLGLSEEETQRLHKRYYKEYGLAIRGLVMHHEIDALDYDEKCDASLPLDEILRPDEKVKKMLQDLDLTKCRIWALTNAYKTHALRCLRLLELDQYVEGIIYCDYALHNFACKPEREFYDGALQIVGMKDTSRCYFVDDSALNIRAAKKLGWGHCVLYDEEEEESASTETQVPNGLDKFDTSALTSKASTSGFDEEKVKAQIRMLDAPSRRKLLDIVLDACLPGDIAGMQNVLKKRLSLSRDIISSLPDDLHLKIFERLHIHELLRCRLVSKRWSAISVHPDLWRSYALVLTMGDSIPLTPPTDPTGWEPMVKGLYFRERNWAKGICQSITLMPGHTGFVTAMKLKGRTTLVTGSYDETIRVWDLRTGACKKVLKAKAIACLDFLAEEGILAAGLYDTGRVMIWDMRTWTLLQTLSGHNRGIRNVALNSDYLVSVGQDKAIVVWDWRNGTKIVRFGQQSNVSLGVSIVDHDKIVAVTVDGIIRTFDLSSPKKEMIGQFDVSKLAPNLSSRLSGLKDGSNMMQWFAAHRNTITMGSHNTVIHLQWQEHIVPIKRRTRARRDSNASTISTTSTVASSLNRRSSLALTNSVSVTPRRSVGAGLNTPVKSTTPSSHTRTQSLRNSLPASPRSPTSSIIKRNSIVGLGDLTAMSPRARTPTASSAMKANTPLKPVRTASRLSNAGSAGPNSPTVSPTNSTFATPPRLTSQRMKAHLEEMPDESYDSTPETGTRIAPNLSVAPLVLSVIDTPEGAVGCVDAAKRRIVCASRFSTRAGADRRLYTTTFEEHRIALPTQKVPNGLTVAAEDAEQNQEKVNGEASQTSQQTIEQPQGVVPIGGEWQSMKDQLATPSRNPMSLVLDPDHCVVGTSEGLVYCMNFVGSTHSKGWIDENGKDGGEIHQNGLQAADNDNTEKIGDAVIKELTELRQVWSSIFKKA</sequence>
<dbReference type="PROSITE" id="PS50294">
    <property type="entry name" value="WD_REPEATS_REGION"/>
    <property type="match status" value="2"/>
</dbReference>
<dbReference type="SMART" id="SM00320">
    <property type="entry name" value="WD40"/>
    <property type="match status" value="4"/>
</dbReference>
<dbReference type="InterPro" id="IPR006439">
    <property type="entry name" value="HAD-SF_hydro_IA"/>
</dbReference>
<dbReference type="Gene3D" id="1.10.150.450">
    <property type="match status" value="1"/>
</dbReference>
<dbReference type="NCBIfam" id="TIGR01993">
    <property type="entry name" value="Pyr-5-nucltdase"/>
    <property type="match status" value="1"/>
</dbReference>
<dbReference type="SFLD" id="SFLDG01132">
    <property type="entry name" value="C1.5.3:_5'-Nucleotidase_Like"/>
    <property type="match status" value="1"/>
</dbReference>
<dbReference type="InterPro" id="IPR036322">
    <property type="entry name" value="WD40_repeat_dom_sf"/>
</dbReference>
<dbReference type="InterPro" id="IPR036047">
    <property type="entry name" value="F-box-like_dom_sf"/>
</dbReference>
<accession>A0A316VJH9</accession>
<feature type="domain" description="F-box" evidence="5">
    <location>
        <begin position="375"/>
        <end position="421"/>
    </location>
</feature>
<dbReference type="PANTHER" id="PTHR47438:SF1">
    <property type="entry name" value="PHOSPHATE METABOLISM PROTEIN 8-RELATED"/>
    <property type="match status" value="1"/>
</dbReference>
<dbReference type="PROSITE" id="PS50181">
    <property type="entry name" value="FBOX"/>
    <property type="match status" value="1"/>
</dbReference>
<name>A0A316VJH9_9BASI</name>
<dbReference type="SFLD" id="SFLDS00003">
    <property type="entry name" value="Haloacid_Dehalogenase"/>
    <property type="match status" value="1"/>
</dbReference>
<protein>
    <recommendedName>
        <fullName evidence="5">F-box domain-containing protein</fullName>
    </recommendedName>
</protein>
<keyword evidence="2" id="KW-0677">Repeat</keyword>
<feature type="compositionally biased region" description="Low complexity" evidence="4">
    <location>
        <begin position="696"/>
        <end position="711"/>
    </location>
</feature>
<evidence type="ECO:0000256" key="2">
    <source>
        <dbReference type="ARBA" id="ARBA00022737"/>
    </source>
</evidence>